<gene>
    <name evidence="2" type="ORF">SAMN06265376_11173</name>
</gene>
<dbReference type="Proteomes" id="UP000198379">
    <property type="component" value="Unassembled WGS sequence"/>
</dbReference>
<proteinExistence type="predicted"/>
<dbReference type="RefSeq" id="WP_089373824.1">
    <property type="nucleotide sequence ID" value="NZ_BMEP01000008.1"/>
</dbReference>
<organism evidence="2 3">
    <name type="scientific">Dokdonia pacifica</name>
    <dbReference type="NCBI Taxonomy" id="1627892"/>
    <lineage>
        <taxon>Bacteria</taxon>
        <taxon>Pseudomonadati</taxon>
        <taxon>Bacteroidota</taxon>
        <taxon>Flavobacteriia</taxon>
        <taxon>Flavobacteriales</taxon>
        <taxon>Flavobacteriaceae</taxon>
        <taxon>Dokdonia</taxon>
    </lineage>
</organism>
<accession>A0A239DLJ9</accession>
<evidence type="ECO:0000256" key="1">
    <source>
        <dbReference type="SAM" id="Phobius"/>
    </source>
</evidence>
<keyword evidence="1" id="KW-0472">Membrane</keyword>
<keyword evidence="3" id="KW-1185">Reference proteome</keyword>
<dbReference type="EMBL" id="FZNY01000011">
    <property type="protein sequence ID" value="SNS33079.1"/>
    <property type="molecule type" value="Genomic_DNA"/>
</dbReference>
<sequence length="437" mass="50301">MANKPFTALTTAEANRVEKQLRLESKLSQDPEKEVLLHFIEAIHNHPAGLDFLVGNPNITHVLFKKPKKLNTSARMQVYDYDHSHIKQFFTSCLLSELLETVGSEFQTNKFTRLFELVKFHRFLPDAVVLDIIKRIHARLDYIQSKLDARLESASQDIHDLKSMVIYLGDEPLKARWTKMRVVGIQVTLADDETGGSTLNWINNYFDALFDTTPKTEFEREKRGELLRGCNCAMGFIVLMFAFFGIVIWIFTATYKSSKVKKPELKAIESTTWDLPKELATFRYDKFTTIYDIKRPETNSDKLGNDFLSGKIPSVLANAFIVNTTTSDMIVFSTSWNRSMTILKPTSKYIRAGDSIRWSSFLGTRLYIGKRPKLIIQQNSDNLALKFRFMEINRNARKLVRKEFYFKGTLTVRDSLGSFYLDATDTLELSSDHNTTE</sequence>
<evidence type="ECO:0000313" key="2">
    <source>
        <dbReference type="EMBL" id="SNS33079.1"/>
    </source>
</evidence>
<name>A0A239DLJ9_9FLAO</name>
<reference evidence="2 3" key="1">
    <citation type="submission" date="2017-06" db="EMBL/GenBank/DDBJ databases">
        <authorList>
            <person name="Kim H.J."/>
            <person name="Triplett B.A."/>
        </authorList>
    </citation>
    <scope>NUCLEOTIDE SEQUENCE [LARGE SCALE GENOMIC DNA]</scope>
    <source>
        <strain evidence="2 3">DSM 25597</strain>
    </source>
</reference>
<keyword evidence="1" id="KW-1133">Transmembrane helix</keyword>
<keyword evidence="1" id="KW-0812">Transmembrane</keyword>
<evidence type="ECO:0000313" key="3">
    <source>
        <dbReference type="Proteomes" id="UP000198379"/>
    </source>
</evidence>
<protein>
    <submittedName>
        <fullName evidence="2">Uncharacterized protein</fullName>
    </submittedName>
</protein>
<feature type="transmembrane region" description="Helical" evidence="1">
    <location>
        <begin position="233"/>
        <end position="252"/>
    </location>
</feature>
<dbReference type="AlphaFoldDB" id="A0A239DLJ9"/>